<name>A0ACD5YJV1_AVESA</name>
<dbReference type="EnsemblPlants" id="AVESA.00010b.r2.5DG0974740.1">
    <property type="protein sequence ID" value="AVESA.00010b.r2.5DG0974740.1.CDS"/>
    <property type="gene ID" value="AVESA.00010b.r2.5DG0974740"/>
</dbReference>
<keyword evidence="2" id="KW-1185">Reference proteome</keyword>
<accession>A0ACD5YJV1</accession>
<evidence type="ECO:0000313" key="2">
    <source>
        <dbReference type="Proteomes" id="UP001732700"/>
    </source>
</evidence>
<reference evidence="1" key="1">
    <citation type="submission" date="2021-05" db="EMBL/GenBank/DDBJ databases">
        <authorList>
            <person name="Scholz U."/>
            <person name="Mascher M."/>
            <person name="Fiebig A."/>
        </authorList>
    </citation>
    <scope>NUCLEOTIDE SEQUENCE [LARGE SCALE GENOMIC DNA]</scope>
</reference>
<evidence type="ECO:0000313" key="1">
    <source>
        <dbReference type="EnsemblPlants" id="AVESA.00010b.r2.5DG0974740.1.CDS"/>
    </source>
</evidence>
<organism evidence="1 2">
    <name type="scientific">Avena sativa</name>
    <name type="common">Oat</name>
    <dbReference type="NCBI Taxonomy" id="4498"/>
    <lineage>
        <taxon>Eukaryota</taxon>
        <taxon>Viridiplantae</taxon>
        <taxon>Streptophyta</taxon>
        <taxon>Embryophyta</taxon>
        <taxon>Tracheophyta</taxon>
        <taxon>Spermatophyta</taxon>
        <taxon>Magnoliopsida</taxon>
        <taxon>Liliopsida</taxon>
        <taxon>Poales</taxon>
        <taxon>Poaceae</taxon>
        <taxon>BOP clade</taxon>
        <taxon>Pooideae</taxon>
        <taxon>Poodae</taxon>
        <taxon>Poeae</taxon>
        <taxon>Poeae Chloroplast Group 1 (Aveneae type)</taxon>
        <taxon>Aveninae</taxon>
        <taxon>Avena</taxon>
    </lineage>
</organism>
<protein>
    <submittedName>
        <fullName evidence="1">Uncharacterized protein</fullName>
    </submittedName>
</protein>
<reference evidence="1" key="2">
    <citation type="submission" date="2025-09" db="UniProtKB">
        <authorList>
            <consortium name="EnsemblPlants"/>
        </authorList>
    </citation>
    <scope>IDENTIFICATION</scope>
</reference>
<dbReference type="Proteomes" id="UP001732700">
    <property type="component" value="Chromosome 5D"/>
</dbReference>
<proteinExistence type="predicted"/>
<sequence length="271" mass="29643">MVCVSHKEMDNQAEESIVHWTASMSACMLVHLTDAVASGTKTSTGFKKVHLNACAKALNDHFKLSLNGDQIRNHLRYWKRKWQKISKLKNGISGALWDEESCIIGLDHEHYAEYIKTHQGDAQYLNQPILHYSEMAAIFGNSLATGQYAKGSNEALGEDVTEIEDDVEETEQVATTPSPTTAATPSPNGPSAPKAKRAKTSAQESEDRMIATFTAVGKELADAIVKAGKTSDELPEGLWNGMKDIELGGMKDIPKSGWSIPSLMDQQPNAR</sequence>